<gene>
    <name evidence="2" type="ORF">BJX63DRAFT_24915</name>
</gene>
<evidence type="ECO:0000256" key="1">
    <source>
        <dbReference type="SAM" id="SignalP"/>
    </source>
</evidence>
<protein>
    <recommendedName>
        <fullName evidence="4">Secreted protein</fullName>
    </recommendedName>
</protein>
<keyword evidence="1" id="KW-0732">Signal</keyword>
<evidence type="ECO:0000313" key="2">
    <source>
        <dbReference type="EMBL" id="KAL2808632.1"/>
    </source>
</evidence>
<dbReference type="Proteomes" id="UP001610334">
    <property type="component" value="Unassembled WGS sequence"/>
</dbReference>
<organism evidence="2 3">
    <name type="scientific">Aspergillus granulosus</name>
    <dbReference type="NCBI Taxonomy" id="176169"/>
    <lineage>
        <taxon>Eukaryota</taxon>
        <taxon>Fungi</taxon>
        <taxon>Dikarya</taxon>
        <taxon>Ascomycota</taxon>
        <taxon>Pezizomycotina</taxon>
        <taxon>Eurotiomycetes</taxon>
        <taxon>Eurotiomycetidae</taxon>
        <taxon>Eurotiales</taxon>
        <taxon>Aspergillaceae</taxon>
        <taxon>Aspergillus</taxon>
        <taxon>Aspergillus subgen. Nidulantes</taxon>
    </lineage>
</organism>
<comment type="caution">
    <text evidence="2">The sequence shown here is derived from an EMBL/GenBank/DDBJ whole genome shotgun (WGS) entry which is preliminary data.</text>
</comment>
<feature type="chain" id="PRO_5046774378" description="Secreted protein" evidence="1">
    <location>
        <begin position="24"/>
        <end position="99"/>
    </location>
</feature>
<keyword evidence="3" id="KW-1185">Reference proteome</keyword>
<evidence type="ECO:0000313" key="3">
    <source>
        <dbReference type="Proteomes" id="UP001610334"/>
    </source>
</evidence>
<dbReference type="EMBL" id="JBFXLT010000107">
    <property type="protein sequence ID" value="KAL2808632.1"/>
    <property type="molecule type" value="Genomic_DNA"/>
</dbReference>
<feature type="signal peptide" evidence="1">
    <location>
        <begin position="1"/>
        <end position="23"/>
    </location>
</feature>
<evidence type="ECO:0008006" key="4">
    <source>
        <dbReference type="Google" id="ProtNLM"/>
    </source>
</evidence>
<proteinExistence type="predicted"/>
<name>A0ABR4H172_9EURO</name>
<reference evidence="2 3" key="1">
    <citation type="submission" date="2024-07" db="EMBL/GenBank/DDBJ databases">
        <title>Section-level genome sequencing and comparative genomics of Aspergillus sections Usti and Cavernicolus.</title>
        <authorList>
            <consortium name="Lawrence Berkeley National Laboratory"/>
            <person name="Nybo J.L."/>
            <person name="Vesth T.C."/>
            <person name="Theobald S."/>
            <person name="Frisvad J.C."/>
            <person name="Larsen T.O."/>
            <person name="Kjaerboelling I."/>
            <person name="Rothschild-Mancinelli K."/>
            <person name="Lyhne E.K."/>
            <person name="Kogle M.E."/>
            <person name="Barry K."/>
            <person name="Clum A."/>
            <person name="Na H."/>
            <person name="Ledsgaard L."/>
            <person name="Lin J."/>
            <person name="Lipzen A."/>
            <person name="Kuo A."/>
            <person name="Riley R."/>
            <person name="Mondo S."/>
            <person name="Labutti K."/>
            <person name="Haridas S."/>
            <person name="Pangalinan J."/>
            <person name="Salamov A.A."/>
            <person name="Simmons B.A."/>
            <person name="Magnuson J.K."/>
            <person name="Chen J."/>
            <person name="Drula E."/>
            <person name="Henrissat B."/>
            <person name="Wiebenga A."/>
            <person name="Lubbers R.J."/>
            <person name="Gomes A.C."/>
            <person name="Makela M.R."/>
            <person name="Stajich J."/>
            <person name="Grigoriev I.V."/>
            <person name="Mortensen U.H."/>
            <person name="De Vries R.P."/>
            <person name="Baker S.E."/>
            <person name="Andersen M.R."/>
        </authorList>
    </citation>
    <scope>NUCLEOTIDE SEQUENCE [LARGE SCALE GENOMIC DNA]</scope>
    <source>
        <strain evidence="2 3">CBS 588.65</strain>
    </source>
</reference>
<sequence length="99" mass="10807">MSPKWRLVPVYFIFAKVSLFCVSKQPPSNLRSWPSSPRTVCAPLHQGKRPGGSAILASTFRPRLLGLLSYSTSLLALVSSSSRQRPGQFNVGTSCTRLA</sequence>
<accession>A0ABR4H172</accession>